<feature type="region of interest" description="Disordered" evidence="1">
    <location>
        <begin position="258"/>
        <end position="295"/>
    </location>
</feature>
<dbReference type="GO" id="GO:0008654">
    <property type="term" value="P:phospholipid biosynthetic process"/>
    <property type="evidence" value="ECO:0007669"/>
    <property type="project" value="InterPro"/>
</dbReference>
<evidence type="ECO:0000256" key="2">
    <source>
        <dbReference type="SAM" id="Phobius"/>
    </source>
</evidence>
<sequence length="295" mass="32629">MRNPEMVRRAHVGKDGDPGWYRVHRRLSIGITLRLLPTPVRPVQVSLAMMAVWLAGAALVAAPGSAANLAGFGLLYLAFLLDKVDGELARLRGTASARGVLLDRFHHRLVEPTLFLAAAWHDYARRGDAAVLAWGFATALLANVIEEHQQLAPYIFLKRLREDGGVKVQRPATPRGWRRARVLLRPLKIFRTPITVLPLLLAGQLGERALGRPLVGATLAVSAVGLTIYLLFQCLDYYRFRLDEEFVEIALRHGWPSDPVGARRRPTGGAARRNPSAAAPRPVPRPQTPREEVAR</sequence>
<organism evidence="3 4">
    <name type="scientific">Eiseniibacteriota bacterium</name>
    <dbReference type="NCBI Taxonomy" id="2212470"/>
    <lineage>
        <taxon>Bacteria</taxon>
        <taxon>Candidatus Eiseniibacteriota</taxon>
    </lineage>
</organism>
<dbReference type="InterPro" id="IPR043130">
    <property type="entry name" value="CDP-OH_PTrfase_TM_dom"/>
</dbReference>
<name>A0A538UDB4_UNCEI</name>
<feature type="transmembrane region" description="Helical" evidence="2">
    <location>
        <begin position="214"/>
        <end position="232"/>
    </location>
</feature>
<dbReference type="Gene3D" id="1.20.120.1760">
    <property type="match status" value="1"/>
</dbReference>
<keyword evidence="3" id="KW-0808">Transferase</keyword>
<reference evidence="3 4" key="1">
    <citation type="journal article" date="2019" name="Nat. Microbiol.">
        <title>Mediterranean grassland soil C-N compound turnover is dependent on rainfall and depth, and is mediated by genomically divergent microorganisms.</title>
        <authorList>
            <person name="Diamond S."/>
            <person name="Andeer P.F."/>
            <person name="Li Z."/>
            <person name="Crits-Christoph A."/>
            <person name="Burstein D."/>
            <person name="Anantharaman K."/>
            <person name="Lane K.R."/>
            <person name="Thomas B.C."/>
            <person name="Pan C."/>
            <person name="Northen T.R."/>
            <person name="Banfield J.F."/>
        </authorList>
    </citation>
    <scope>NUCLEOTIDE SEQUENCE [LARGE SCALE GENOMIC DNA]</scope>
    <source>
        <strain evidence="3">WS_11</strain>
    </source>
</reference>
<dbReference type="Proteomes" id="UP000319771">
    <property type="component" value="Unassembled WGS sequence"/>
</dbReference>
<dbReference type="Pfam" id="PF01066">
    <property type="entry name" value="CDP-OH_P_transf"/>
    <property type="match status" value="1"/>
</dbReference>
<dbReference type="EMBL" id="VBPB01000034">
    <property type="protein sequence ID" value="TMQ73884.1"/>
    <property type="molecule type" value="Genomic_DNA"/>
</dbReference>
<dbReference type="GO" id="GO:0016020">
    <property type="term" value="C:membrane"/>
    <property type="evidence" value="ECO:0007669"/>
    <property type="project" value="InterPro"/>
</dbReference>
<protein>
    <submittedName>
        <fullName evidence="3">CDP-alcohol phosphatidyltransferase family protein</fullName>
    </submittedName>
</protein>
<keyword evidence="2" id="KW-0812">Transmembrane</keyword>
<keyword evidence="2" id="KW-1133">Transmembrane helix</keyword>
<evidence type="ECO:0000313" key="4">
    <source>
        <dbReference type="Proteomes" id="UP000319771"/>
    </source>
</evidence>
<accession>A0A538UDB4</accession>
<feature type="transmembrane region" description="Helical" evidence="2">
    <location>
        <begin position="51"/>
        <end position="81"/>
    </location>
</feature>
<dbReference type="GO" id="GO:0016780">
    <property type="term" value="F:phosphotransferase activity, for other substituted phosphate groups"/>
    <property type="evidence" value="ECO:0007669"/>
    <property type="project" value="InterPro"/>
</dbReference>
<proteinExistence type="predicted"/>
<feature type="compositionally biased region" description="Low complexity" evidence="1">
    <location>
        <begin position="267"/>
        <end position="280"/>
    </location>
</feature>
<gene>
    <name evidence="3" type="ORF">E6K81_02395</name>
</gene>
<keyword evidence="2" id="KW-0472">Membrane</keyword>
<comment type="caution">
    <text evidence="3">The sequence shown here is derived from an EMBL/GenBank/DDBJ whole genome shotgun (WGS) entry which is preliminary data.</text>
</comment>
<evidence type="ECO:0000256" key="1">
    <source>
        <dbReference type="SAM" id="MobiDB-lite"/>
    </source>
</evidence>
<evidence type="ECO:0000313" key="3">
    <source>
        <dbReference type="EMBL" id="TMQ73884.1"/>
    </source>
</evidence>
<dbReference type="InterPro" id="IPR000462">
    <property type="entry name" value="CDP-OH_P_trans"/>
</dbReference>
<dbReference type="AlphaFoldDB" id="A0A538UDB4"/>